<dbReference type="KEGG" id="dee:HQN60_09725"/>
<name>A0A6M8SUB3_9NEIS</name>
<dbReference type="EMBL" id="CP054143">
    <property type="protein sequence ID" value="QKJ66950.1"/>
    <property type="molecule type" value="Genomic_DNA"/>
</dbReference>
<evidence type="ECO:0000313" key="1">
    <source>
        <dbReference type="EMBL" id="QKJ66950.1"/>
    </source>
</evidence>
<dbReference type="Proteomes" id="UP000504844">
    <property type="component" value="Chromosome"/>
</dbReference>
<organism evidence="1 2">
    <name type="scientific">Deefgea piscis</name>
    <dbReference type="NCBI Taxonomy" id="2739061"/>
    <lineage>
        <taxon>Bacteria</taxon>
        <taxon>Pseudomonadati</taxon>
        <taxon>Pseudomonadota</taxon>
        <taxon>Betaproteobacteria</taxon>
        <taxon>Neisseriales</taxon>
        <taxon>Chitinibacteraceae</taxon>
        <taxon>Deefgea</taxon>
    </lineage>
</organism>
<accession>A0A6M8SUB3</accession>
<protein>
    <submittedName>
        <fullName evidence="1">Uncharacterized protein</fullName>
    </submittedName>
</protein>
<reference evidence="1 2" key="1">
    <citation type="submission" date="2020-05" db="EMBL/GenBank/DDBJ databases">
        <title>Complete genome sequence of Deefgea sp. D17.</title>
        <authorList>
            <person name="Bae J.-W."/>
            <person name="Han J.E."/>
        </authorList>
    </citation>
    <scope>NUCLEOTIDE SEQUENCE [LARGE SCALE GENOMIC DNA]</scope>
    <source>
        <strain evidence="1 2">D17</strain>
    </source>
</reference>
<gene>
    <name evidence="1" type="ORF">HQN60_09725</name>
</gene>
<keyword evidence="2" id="KW-1185">Reference proteome</keyword>
<evidence type="ECO:0000313" key="2">
    <source>
        <dbReference type="Proteomes" id="UP000504844"/>
    </source>
</evidence>
<proteinExistence type="predicted"/>
<dbReference type="RefSeq" id="WP_173533453.1">
    <property type="nucleotide sequence ID" value="NZ_CP054143.1"/>
</dbReference>
<sequence length="99" mass="11300">MAFFILKEKEHDGHWPWPLNGRVINHSPKPVKVWDDNSQFYFVAAGQNSSNSLDIDHVQEPSSQRWCKIDAHRLVVNSNGTFDNCPCYALAAGRPCIKF</sequence>
<dbReference type="AlphaFoldDB" id="A0A6M8SUB3"/>